<dbReference type="InterPro" id="IPR017853">
    <property type="entry name" value="GH"/>
</dbReference>
<keyword evidence="6" id="KW-1185">Reference proteome</keyword>
<dbReference type="PANTHER" id="PTHR10357">
    <property type="entry name" value="ALPHA-AMYLASE FAMILY MEMBER"/>
    <property type="match status" value="1"/>
</dbReference>
<dbReference type="InterPro" id="IPR045857">
    <property type="entry name" value="O16G_dom_2"/>
</dbReference>
<dbReference type="EMBL" id="FNPG01000012">
    <property type="protein sequence ID" value="SDY28958.1"/>
    <property type="molecule type" value="Genomic_DNA"/>
</dbReference>
<dbReference type="InterPro" id="IPR006047">
    <property type="entry name" value="GH13_cat_dom"/>
</dbReference>
<organism evidence="5 6">
    <name type="scientific">Lachnobacterium bovis DSM 14045</name>
    <dbReference type="NCBI Taxonomy" id="1122142"/>
    <lineage>
        <taxon>Bacteria</taxon>
        <taxon>Bacillati</taxon>
        <taxon>Bacillota</taxon>
        <taxon>Clostridia</taxon>
        <taxon>Lachnospirales</taxon>
        <taxon>Lachnospiraceae</taxon>
        <taxon>Lachnobacterium</taxon>
    </lineage>
</organism>
<dbReference type="Pfam" id="PF02903">
    <property type="entry name" value="Alpha-amylase_N"/>
    <property type="match status" value="1"/>
</dbReference>
<dbReference type="InterPro" id="IPR014756">
    <property type="entry name" value="Ig_E-set"/>
</dbReference>
<keyword evidence="3 5" id="KW-0326">Glycosidase</keyword>
<dbReference type="OrthoDB" id="9805159at2"/>
<sequence length="583" mass="67918">MIYAGILHYADQRDCFFLENGKLRIRLMVAKNDISAIYLHTRDKYLTVEQKDTRACCEMTKYATDFGHDYFMADVTVNSIEGTENAHNPDILCLRYFFELVDSAGARIWYGDSRFFSYEPQDIETMFDCPILSRQEQTFMIPNWAKDAVVYQIFPSRFAATEEIDGSIWYQEPISWDANLHGTLQGITNRLPHLKELGVDVIYLTPIFKANTSHKYDTIDYYHVDPELGTDDDLHTLIESAHDCGLRVMLDGVFNHTSTDFFAFKDIQEHGRDSKYFNWYYIDSLPLNYGSKHEVPSYQSFAFFGGMPKLRVSNPEVADYIIDVAKYYITEYQIDGWRLDVGDEVGHDFWRRFRKEIKTVNPDALIVGEVWHYAPDFLQGDQWDSVMNYAFYKSVSSMICDETLRPSDFLAEQGFLQGQYHTAVLPVMWNLIDSHDTSRFLYRAGGDKRKLRLAAAMQMLLPGTPFLYYGDEVGMTGGNDPDNRRGMLWDENRQDLDLYAWYQRLTYFRHVLNAIPRGSYKFTTYDNVKRILEYHLTSGEILIFHPGNQETTAKEYLGYKELLGDETFDGNLHGYDCVLLRRQ</sequence>
<name>A0A1H3IPC2_9FIRM</name>
<gene>
    <name evidence="5" type="ORF">SAMN02910414_01218</name>
</gene>
<dbReference type="SUPFAM" id="SSF81296">
    <property type="entry name" value="E set domains"/>
    <property type="match status" value="1"/>
</dbReference>
<reference evidence="5 6" key="1">
    <citation type="submission" date="2016-10" db="EMBL/GenBank/DDBJ databases">
        <authorList>
            <person name="de Groot N.N."/>
        </authorList>
    </citation>
    <scope>NUCLEOTIDE SEQUENCE [LARGE SCALE GENOMIC DNA]</scope>
    <source>
        <strain evidence="5 6">DSM 14045</strain>
    </source>
</reference>
<dbReference type="RefSeq" id="WP_074717089.1">
    <property type="nucleotide sequence ID" value="NZ_FNPG01000012.1"/>
</dbReference>
<keyword evidence="2" id="KW-0378">Hydrolase</keyword>
<dbReference type="SMART" id="SM00642">
    <property type="entry name" value="Aamy"/>
    <property type="match status" value="1"/>
</dbReference>
<dbReference type="GO" id="GO:0005975">
    <property type="term" value="P:carbohydrate metabolic process"/>
    <property type="evidence" value="ECO:0007669"/>
    <property type="project" value="InterPro"/>
</dbReference>
<comment type="similarity">
    <text evidence="1">Belongs to the glycosyl hydrolase 13 family.</text>
</comment>
<dbReference type="AlphaFoldDB" id="A0A1H3IPC2"/>
<dbReference type="InterPro" id="IPR004185">
    <property type="entry name" value="Glyco_hydro_13_lg-like_dom"/>
</dbReference>
<feature type="domain" description="Glycosyl hydrolase family 13 catalytic" evidence="4">
    <location>
        <begin position="152"/>
        <end position="509"/>
    </location>
</feature>
<dbReference type="InterPro" id="IPR013783">
    <property type="entry name" value="Ig-like_fold"/>
</dbReference>
<evidence type="ECO:0000313" key="5">
    <source>
        <dbReference type="EMBL" id="SDY28958.1"/>
    </source>
</evidence>
<evidence type="ECO:0000313" key="6">
    <source>
        <dbReference type="Proteomes" id="UP000183918"/>
    </source>
</evidence>
<dbReference type="CDD" id="cd11338">
    <property type="entry name" value="AmyAc_CMD"/>
    <property type="match status" value="1"/>
</dbReference>
<dbReference type="Gene3D" id="3.90.400.10">
    <property type="entry name" value="Oligo-1,6-glucosidase, Domain 2"/>
    <property type="match status" value="1"/>
</dbReference>
<evidence type="ECO:0000256" key="2">
    <source>
        <dbReference type="ARBA" id="ARBA00022801"/>
    </source>
</evidence>
<dbReference type="Pfam" id="PF00128">
    <property type="entry name" value="Alpha-amylase"/>
    <property type="match status" value="1"/>
</dbReference>
<evidence type="ECO:0000256" key="1">
    <source>
        <dbReference type="ARBA" id="ARBA00008061"/>
    </source>
</evidence>
<proteinExistence type="inferred from homology"/>
<dbReference type="Gene3D" id="3.20.20.80">
    <property type="entry name" value="Glycosidases"/>
    <property type="match status" value="1"/>
</dbReference>
<accession>A0A1H3IPC2</accession>
<dbReference type="GO" id="GO:0004553">
    <property type="term" value="F:hydrolase activity, hydrolyzing O-glycosyl compounds"/>
    <property type="evidence" value="ECO:0007669"/>
    <property type="project" value="InterPro"/>
</dbReference>
<dbReference type="Proteomes" id="UP000183918">
    <property type="component" value="Unassembled WGS sequence"/>
</dbReference>
<dbReference type="STRING" id="1122142.SAMN02910414_01218"/>
<dbReference type="Gene3D" id="2.60.40.10">
    <property type="entry name" value="Immunoglobulins"/>
    <property type="match status" value="1"/>
</dbReference>
<dbReference type="CDD" id="cd02857">
    <property type="entry name" value="E_set_CDase_PDE_N"/>
    <property type="match status" value="1"/>
</dbReference>
<dbReference type="SUPFAM" id="SSF51445">
    <property type="entry name" value="(Trans)glycosidases"/>
    <property type="match status" value="1"/>
</dbReference>
<evidence type="ECO:0000256" key="3">
    <source>
        <dbReference type="ARBA" id="ARBA00023295"/>
    </source>
</evidence>
<dbReference type="PANTHER" id="PTHR10357:SF210">
    <property type="entry name" value="MALTODEXTRIN GLUCOSIDASE"/>
    <property type="match status" value="1"/>
</dbReference>
<evidence type="ECO:0000259" key="4">
    <source>
        <dbReference type="SMART" id="SM00642"/>
    </source>
</evidence>
<protein>
    <submittedName>
        <fullName evidence="5">Glycosidase</fullName>
    </submittedName>
</protein>